<protein>
    <submittedName>
        <fullName evidence="3">Uncharacterized protein</fullName>
    </submittedName>
</protein>
<organism evidence="3 4">
    <name type="scientific">Schistosoma bovis</name>
    <name type="common">Blood fluke</name>
    <dbReference type="NCBI Taxonomy" id="6184"/>
    <lineage>
        <taxon>Eukaryota</taxon>
        <taxon>Metazoa</taxon>
        <taxon>Spiralia</taxon>
        <taxon>Lophotrochozoa</taxon>
        <taxon>Platyhelminthes</taxon>
        <taxon>Trematoda</taxon>
        <taxon>Digenea</taxon>
        <taxon>Strigeidida</taxon>
        <taxon>Schistosomatoidea</taxon>
        <taxon>Schistosomatidae</taxon>
        <taxon>Schistosoma</taxon>
    </lineage>
</organism>
<keyword evidence="2" id="KW-0812">Transmembrane</keyword>
<proteinExistence type="predicted"/>
<keyword evidence="2" id="KW-0472">Membrane</keyword>
<feature type="compositionally biased region" description="Basic and acidic residues" evidence="1">
    <location>
        <begin position="67"/>
        <end position="80"/>
    </location>
</feature>
<comment type="caution">
    <text evidence="3">The sequence shown here is derived from an EMBL/GenBank/DDBJ whole genome shotgun (WGS) entry which is preliminary data.</text>
</comment>
<sequence>MSRLFYHPINKNHHHQYQHQHHHHQKEKEKKRKKHSSIGCIEINVKEFNNLDNVINNHNDYNDPDPDPDHDNDPDHHDDVMNNGINDIMKVLETVNNLSIQEYTSMNDHVSNKENTMELIRYPRSISLNSTTDYNTEYQTIPCYFQCILRLNKNKQEIRKISKIIFHVSHQKIAILDCLNSSTMITTTTTTTATTTTTTTSSTSTSSIINQSIMSQCVTHFTKRLLHIIIGTLTNHLNMEWFIITSNQFSSSIYHSIQNYIESTTDLYLTLTIPIYRLDRNDFNLFSTWLRYISIDGKQLRYIDVMLIANLSLDYFILQDCIRNDEIIINPLVTTLPDSRIELYNDYYTNCLIYWIYTCPNYSQFIIIADRKTHKHYCKTMINPIESSTMKLSTKQSMIKKLRAKRSIKKYDPSKLSMIPDSYGRTTTSPTPPPPTTTTTTATTPSSLTTSSTEIWHSNQSKMINHSNISTIINHQTLLSTMKDCILLEDYIKQYINDKCEQKITWLLNMLTILLITLLIMIIIVIGLLLIFSYFIKQYLLLQHETKIR</sequence>
<reference evidence="3 4" key="1">
    <citation type="journal article" date="2019" name="PLoS Pathog.">
        <title>Genome sequence of the bovine parasite Schistosoma bovis Tanzania.</title>
        <authorList>
            <person name="Oey H."/>
            <person name="Zakrzewski M."/>
            <person name="Gobert G."/>
            <person name="Gravermann K."/>
            <person name="Stoye J."/>
            <person name="Jones M."/>
            <person name="Mcmanus D."/>
            <person name="Krause L."/>
        </authorList>
    </citation>
    <scope>NUCLEOTIDE SEQUENCE [LARGE SCALE GENOMIC DNA]</scope>
    <source>
        <strain evidence="3 4">TAN1997</strain>
    </source>
</reference>
<feature type="compositionally biased region" description="Low complexity" evidence="1">
    <location>
        <begin position="437"/>
        <end position="448"/>
    </location>
</feature>
<feature type="region of interest" description="Disordered" evidence="1">
    <location>
        <begin position="54"/>
        <end position="82"/>
    </location>
</feature>
<feature type="region of interest" description="Disordered" evidence="1">
    <location>
        <begin position="419"/>
        <end position="448"/>
    </location>
</feature>
<feature type="region of interest" description="Disordered" evidence="1">
    <location>
        <begin position="1"/>
        <end position="36"/>
    </location>
</feature>
<keyword evidence="4" id="KW-1185">Reference proteome</keyword>
<feature type="compositionally biased region" description="Basic residues" evidence="1">
    <location>
        <begin position="10"/>
        <end position="36"/>
    </location>
</feature>
<dbReference type="AlphaFoldDB" id="A0A430Q7R1"/>
<evidence type="ECO:0000256" key="2">
    <source>
        <dbReference type="SAM" id="Phobius"/>
    </source>
</evidence>
<evidence type="ECO:0000256" key="1">
    <source>
        <dbReference type="SAM" id="MobiDB-lite"/>
    </source>
</evidence>
<dbReference type="Proteomes" id="UP000290809">
    <property type="component" value="Unassembled WGS sequence"/>
</dbReference>
<keyword evidence="2" id="KW-1133">Transmembrane helix</keyword>
<accession>A0A430Q7R1</accession>
<evidence type="ECO:0000313" key="4">
    <source>
        <dbReference type="Proteomes" id="UP000290809"/>
    </source>
</evidence>
<evidence type="ECO:0000313" key="3">
    <source>
        <dbReference type="EMBL" id="RTG83666.1"/>
    </source>
</evidence>
<dbReference type="EMBL" id="QMKO01002390">
    <property type="protein sequence ID" value="RTG83666.1"/>
    <property type="molecule type" value="Genomic_DNA"/>
</dbReference>
<feature type="transmembrane region" description="Helical" evidence="2">
    <location>
        <begin position="506"/>
        <end position="536"/>
    </location>
</feature>
<gene>
    <name evidence="3" type="ORF">DC041_0012156</name>
</gene>
<name>A0A430Q7R1_SCHBO</name>